<proteinExistence type="predicted"/>
<dbReference type="InterPro" id="IPR046924">
    <property type="entry name" value="CATASP"/>
</dbReference>
<name>A0ABW6WPP1_9ACTN</name>
<dbReference type="Proteomes" id="UP001602245">
    <property type="component" value="Unassembled WGS sequence"/>
</dbReference>
<sequence length="102" mass="11380">MEPSESWDAETVQDAVNALQDIVLWTLTPQRWEHVAALLERIDTAYATRDAGELRNAVAELELSGPVRIMRIGSTTATGVPQPVLDRRNTLVHSLTSERKRS</sequence>
<dbReference type="Pfam" id="PF20271">
    <property type="entry name" value="CATASP"/>
    <property type="match status" value="1"/>
</dbReference>
<protein>
    <submittedName>
        <fullName evidence="2">CATRA system-associated protein</fullName>
    </submittedName>
</protein>
<feature type="domain" description="CATRA-Associated Small Protein" evidence="1">
    <location>
        <begin position="14"/>
        <end position="98"/>
    </location>
</feature>
<dbReference type="RefSeq" id="WP_026205555.1">
    <property type="nucleotide sequence ID" value="NZ_JBIAZU010000007.1"/>
</dbReference>
<gene>
    <name evidence="2" type="ORF">ACFY35_37970</name>
</gene>
<accession>A0ABW6WPP1</accession>
<evidence type="ECO:0000313" key="3">
    <source>
        <dbReference type="Proteomes" id="UP001602245"/>
    </source>
</evidence>
<reference evidence="2 3" key="1">
    <citation type="submission" date="2024-10" db="EMBL/GenBank/DDBJ databases">
        <title>The Natural Products Discovery Center: Release of the First 8490 Sequenced Strains for Exploring Actinobacteria Biosynthetic Diversity.</title>
        <authorList>
            <person name="Kalkreuter E."/>
            <person name="Kautsar S.A."/>
            <person name="Yang D."/>
            <person name="Bader C.D."/>
            <person name="Teijaro C.N."/>
            <person name="Fluegel L."/>
            <person name="Davis C.M."/>
            <person name="Simpson J.R."/>
            <person name="Lauterbach L."/>
            <person name="Steele A.D."/>
            <person name="Gui C."/>
            <person name="Meng S."/>
            <person name="Li G."/>
            <person name="Viehrig K."/>
            <person name="Ye F."/>
            <person name="Su P."/>
            <person name="Kiefer A.F."/>
            <person name="Nichols A."/>
            <person name="Cepeda A.J."/>
            <person name="Yan W."/>
            <person name="Fan B."/>
            <person name="Jiang Y."/>
            <person name="Adhikari A."/>
            <person name="Zheng C.-J."/>
            <person name="Schuster L."/>
            <person name="Cowan T.M."/>
            <person name="Smanski M.J."/>
            <person name="Chevrette M.G."/>
            <person name="De Carvalho L.P.S."/>
            <person name="Shen B."/>
        </authorList>
    </citation>
    <scope>NUCLEOTIDE SEQUENCE [LARGE SCALE GENOMIC DNA]</scope>
    <source>
        <strain evidence="2 3">NPDC000087</strain>
    </source>
</reference>
<organism evidence="2 3">
    <name type="scientific">Paractinoplanes globisporus</name>
    <dbReference type="NCBI Taxonomy" id="113565"/>
    <lineage>
        <taxon>Bacteria</taxon>
        <taxon>Bacillati</taxon>
        <taxon>Actinomycetota</taxon>
        <taxon>Actinomycetes</taxon>
        <taxon>Micromonosporales</taxon>
        <taxon>Micromonosporaceae</taxon>
        <taxon>Paractinoplanes</taxon>
    </lineage>
</organism>
<evidence type="ECO:0000259" key="1">
    <source>
        <dbReference type="Pfam" id="PF20271"/>
    </source>
</evidence>
<keyword evidence="3" id="KW-1185">Reference proteome</keyword>
<evidence type="ECO:0000313" key="2">
    <source>
        <dbReference type="EMBL" id="MFF5295257.1"/>
    </source>
</evidence>
<dbReference type="EMBL" id="JBIAZU010000007">
    <property type="protein sequence ID" value="MFF5295257.1"/>
    <property type="molecule type" value="Genomic_DNA"/>
</dbReference>
<comment type="caution">
    <text evidence="2">The sequence shown here is derived from an EMBL/GenBank/DDBJ whole genome shotgun (WGS) entry which is preliminary data.</text>
</comment>